<protein>
    <submittedName>
        <fullName evidence="12">ATP-binding cassette subfamily B protein</fullName>
    </submittedName>
</protein>
<feature type="transmembrane region" description="Helical" evidence="9">
    <location>
        <begin position="20"/>
        <end position="40"/>
    </location>
</feature>
<evidence type="ECO:0000259" key="11">
    <source>
        <dbReference type="PROSITE" id="PS50929"/>
    </source>
</evidence>
<evidence type="ECO:0000256" key="9">
    <source>
        <dbReference type="SAM" id="Phobius"/>
    </source>
</evidence>
<evidence type="ECO:0000256" key="6">
    <source>
        <dbReference type="ARBA" id="ARBA00022840"/>
    </source>
</evidence>
<evidence type="ECO:0000256" key="7">
    <source>
        <dbReference type="ARBA" id="ARBA00022989"/>
    </source>
</evidence>
<dbReference type="AlphaFoldDB" id="A0A938Y0P6"/>
<feature type="transmembrane region" description="Helical" evidence="9">
    <location>
        <begin position="60"/>
        <end position="81"/>
    </location>
</feature>
<dbReference type="FunFam" id="1.20.1560.10:FF:000011">
    <property type="entry name" value="Multidrug ABC transporter ATP-binding protein"/>
    <property type="match status" value="1"/>
</dbReference>
<comment type="caution">
    <text evidence="12">The sequence shown here is derived from an EMBL/GenBank/DDBJ whole genome shotgun (WGS) entry which is preliminary data.</text>
</comment>
<feature type="transmembrane region" description="Helical" evidence="9">
    <location>
        <begin position="280"/>
        <end position="301"/>
    </location>
</feature>
<dbReference type="GO" id="GO:0015421">
    <property type="term" value="F:ABC-type oligopeptide transporter activity"/>
    <property type="evidence" value="ECO:0007669"/>
    <property type="project" value="TreeGrafter"/>
</dbReference>
<keyword evidence="8 9" id="KW-0472">Membrane</keyword>
<dbReference type="InterPro" id="IPR003593">
    <property type="entry name" value="AAA+_ATPase"/>
</dbReference>
<dbReference type="Proteomes" id="UP000717624">
    <property type="component" value="Unassembled WGS sequence"/>
</dbReference>
<evidence type="ECO:0000256" key="5">
    <source>
        <dbReference type="ARBA" id="ARBA00022741"/>
    </source>
</evidence>
<dbReference type="PROSITE" id="PS00211">
    <property type="entry name" value="ABC_TRANSPORTER_1"/>
    <property type="match status" value="1"/>
</dbReference>
<keyword evidence="4 9" id="KW-0812">Transmembrane</keyword>
<dbReference type="SUPFAM" id="SSF90123">
    <property type="entry name" value="ABC transporter transmembrane region"/>
    <property type="match status" value="1"/>
</dbReference>
<keyword evidence="7 9" id="KW-1133">Transmembrane helix</keyword>
<feature type="domain" description="ABC transporter" evidence="10">
    <location>
        <begin position="336"/>
        <end position="571"/>
    </location>
</feature>
<dbReference type="GO" id="GO:0005886">
    <property type="term" value="C:plasma membrane"/>
    <property type="evidence" value="ECO:0007669"/>
    <property type="project" value="UniProtKB-SubCell"/>
</dbReference>
<sequence length="587" mass="65534">MHTLLQLGWFFKKYWKRYTLGIALLLAVDLLMLLPPGLIGQTVDQIRNGTLSRTELTERILLLLGLGIGLYGMRIAWRFLLFGGSLMLEQRLRERFFAHLTKMTPSFYQTRRTGDLMAVATNDIPAIEQTAGMGVLTLVDSLFMSVLTLGIMVYTIDWKLTVAALVPLPFLAWSSAYYGRLLHDRFLLAQEAFGVMNDHVQQSISGVRVIRAFVQEKHDVESFRKVSEHTLERNVSVAKVDALFEPTIGVIIGFSFLIGLGYGTFLVFSSQISLGDLVAFNLYLGMLIWPMLAFGWLMNILQRGSASAKRLQELLEVEPDVQEQNDAVREVPAGSIVINELTFTYPGASHPALQKISFACQKGETIGVVGRTGSGKSTLCRVLLHQYPVPAERVFLAGTPLEQISLGTLREKIAYVPQEHLLFSRSIGENVAFGRPGATQEEIWQALALAEMSHDLERFPEGLETMVGEKGVMLSGGQKQRISIARALLLDAEILILDDSLSAVDARTEEKIIQHLRKERQGKTTIITAHRLSAVQHAQQILVLDQGEIVERGTHDELMAANGWYAEQFRRQQMERQVAGAERGLET</sequence>
<evidence type="ECO:0000313" key="13">
    <source>
        <dbReference type="Proteomes" id="UP000717624"/>
    </source>
</evidence>
<feature type="transmembrane region" description="Helical" evidence="9">
    <location>
        <begin position="160"/>
        <end position="178"/>
    </location>
</feature>
<dbReference type="FunFam" id="3.40.50.300:FF:000221">
    <property type="entry name" value="Multidrug ABC transporter ATP-binding protein"/>
    <property type="match status" value="1"/>
</dbReference>
<gene>
    <name evidence="12" type="ORF">JOD01_002669</name>
</gene>
<dbReference type="PANTHER" id="PTHR43394">
    <property type="entry name" value="ATP-DEPENDENT PERMEASE MDL1, MITOCHONDRIAL"/>
    <property type="match status" value="1"/>
</dbReference>
<dbReference type="Gene3D" id="3.40.50.300">
    <property type="entry name" value="P-loop containing nucleotide triphosphate hydrolases"/>
    <property type="match status" value="1"/>
</dbReference>
<feature type="transmembrane region" description="Helical" evidence="9">
    <location>
        <begin position="248"/>
        <end position="268"/>
    </location>
</feature>
<dbReference type="InterPro" id="IPR039421">
    <property type="entry name" value="Type_1_exporter"/>
</dbReference>
<evidence type="ECO:0000259" key="10">
    <source>
        <dbReference type="PROSITE" id="PS50893"/>
    </source>
</evidence>
<keyword evidence="2" id="KW-0813">Transport</keyword>
<reference evidence="12" key="1">
    <citation type="submission" date="2021-01" db="EMBL/GenBank/DDBJ databases">
        <title>Genomic Encyclopedia of Type Strains, Phase IV (KMG-IV): sequencing the most valuable type-strain genomes for metagenomic binning, comparative biology and taxonomic classification.</title>
        <authorList>
            <person name="Goeker M."/>
        </authorList>
    </citation>
    <scope>NUCLEOTIDE SEQUENCE</scope>
    <source>
        <strain evidence="12">DSM 25523</strain>
    </source>
</reference>
<dbReference type="GO" id="GO:0016887">
    <property type="term" value="F:ATP hydrolysis activity"/>
    <property type="evidence" value="ECO:0007669"/>
    <property type="project" value="InterPro"/>
</dbReference>
<proteinExistence type="predicted"/>
<dbReference type="InterPro" id="IPR011527">
    <property type="entry name" value="ABC1_TM_dom"/>
</dbReference>
<dbReference type="InterPro" id="IPR036640">
    <property type="entry name" value="ABC1_TM_sf"/>
</dbReference>
<evidence type="ECO:0000256" key="2">
    <source>
        <dbReference type="ARBA" id="ARBA00022448"/>
    </source>
</evidence>
<dbReference type="InterPro" id="IPR003439">
    <property type="entry name" value="ABC_transporter-like_ATP-bd"/>
</dbReference>
<dbReference type="Pfam" id="PF00664">
    <property type="entry name" value="ABC_membrane"/>
    <property type="match status" value="1"/>
</dbReference>
<dbReference type="PANTHER" id="PTHR43394:SF1">
    <property type="entry name" value="ATP-BINDING CASSETTE SUB-FAMILY B MEMBER 10, MITOCHONDRIAL"/>
    <property type="match status" value="1"/>
</dbReference>
<name>A0A938Y0P6_9BACL</name>
<dbReference type="PROSITE" id="PS50929">
    <property type="entry name" value="ABC_TM1F"/>
    <property type="match status" value="1"/>
</dbReference>
<organism evidence="12 13">
    <name type="scientific">Brevibacillus fulvus</name>
    <dbReference type="NCBI Taxonomy" id="1125967"/>
    <lineage>
        <taxon>Bacteria</taxon>
        <taxon>Bacillati</taxon>
        <taxon>Bacillota</taxon>
        <taxon>Bacilli</taxon>
        <taxon>Bacillales</taxon>
        <taxon>Paenibacillaceae</taxon>
        <taxon>Brevibacillus</taxon>
    </lineage>
</organism>
<keyword evidence="6 12" id="KW-0067">ATP-binding</keyword>
<evidence type="ECO:0000313" key="12">
    <source>
        <dbReference type="EMBL" id="MBM7591043.1"/>
    </source>
</evidence>
<dbReference type="CDD" id="cd18541">
    <property type="entry name" value="ABC_6TM_TmrB_like"/>
    <property type="match status" value="1"/>
</dbReference>
<keyword evidence="13" id="KW-1185">Reference proteome</keyword>
<dbReference type="PROSITE" id="PS50893">
    <property type="entry name" value="ABC_TRANSPORTER_2"/>
    <property type="match status" value="1"/>
</dbReference>
<evidence type="ECO:0000256" key="8">
    <source>
        <dbReference type="ARBA" id="ARBA00023136"/>
    </source>
</evidence>
<dbReference type="EMBL" id="JAFBEB010000009">
    <property type="protein sequence ID" value="MBM7591043.1"/>
    <property type="molecule type" value="Genomic_DNA"/>
</dbReference>
<dbReference type="InterPro" id="IPR017871">
    <property type="entry name" value="ABC_transporter-like_CS"/>
</dbReference>
<dbReference type="Gene3D" id="1.20.1560.10">
    <property type="entry name" value="ABC transporter type 1, transmembrane domain"/>
    <property type="match status" value="1"/>
</dbReference>
<feature type="domain" description="ABC transmembrane type-1" evidence="11">
    <location>
        <begin position="20"/>
        <end position="303"/>
    </location>
</feature>
<accession>A0A938Y0P6</accession>
<dbReference type="GO" id="GO:0005524">
    <property type="term" value="F:ATP binding"/>
    <property type="evidence" value="ECO:0007669"/>
    <property type="project" value="UniProtKB-KW"/>
</dbReference>
<keyword evidence="5" id="KW-0547">Nucleotide-binding</keyword>
<evidence type="ECO:0000256" key="1">
    <source>
        <dbReference type="ARBA" id="ARBA00004651"/>
    </source>
</evidence>
<dbReference type="SMART" id="SM00382">
    <property type="entry name" value="AAA"/>
    <property type="match status" value="1"/>
</dbReference>
<evidence type="ECO:0000256" key="4">
    <source>
        <dbReference type="ARBA" id="ARBA00022692"/>
    </source>
</evidence>
<dbReference type="RefSeq" id="WP_204518785.1">
    <property type="nucleotide sequence ID" value="NZ_BAABIN010000014.1"/>
</dbReference>
<evidence type="ECO:0000256" key="3">
    <source>
        <dbReference type="ARBA" id="ARBA00022475"/>
    </source>
</evidence>
<keyword evidence="3" id="KW-1003">Cell membrane</keyword>
<feature type="transmembrane region" description="Helical" evidence="9">
    <location>
        <begin position="135"/>
        <end position="154"/>
    </location>
</feature>
<dbReference type="Pfam" id="PF00005">
    <property type="entry name" value="ABC_tran"/>
    <property type="match status" value="1"/>
</dbReference>
<dbReference type="SUPFAM" id="SSF52540">
    <property type="entry name" value="P-loop containing nucleoside triphosphate hydrolases"/>
    <property type="match status" value="1"/>
</dbReference>
<comment type="subcellular location">
    <subcellularLocation>
        <location evidence="1">Cell membrane</location>
        <topology evidence="1">Multi-pass membrane protein</topology>
    </subcellularLocation>
</comment>
<dbReference type="InterPro" id="IPR027417">
    <property type="entry name" value="P-loop_NTPase"/>
</dbReference>